<proteinExistence type="predicted"/>
<protein>
    <submittedName>
        <fullName evidence="1">Uncharacterized protein</fullName>
    </submittedName>
</protein>
<dbReference type="SUPFAM" id="SSF55315">
    <property type="entry name" value="L30e-like"/>
    <property type="match status" value="1"/>
</dbReference>
<sequence length="369" mass="41782">MQAISKQLLVELLKESSDGPCLSISQATHRSFPENGQDQIRFRNLIKELEHSLAQHEGKADTAKLLAPFKQLAEDTDFWKYSLDGLVVLGNAKRFHIFKLQRPVADFAVVADTFHLKPLMRVLQTSDRYHVLALSRSSATLYEGNRYQLDPVGTASTFPHRNHEEEIARSLPGDRLEHQEHSATITQQTESYFRAVDKAVIEEFSAASELPLILVTLPEHQGVFRKLSHNNFLLEQGVAIDPTSLKTEELRKRVWEVMEPIHHQRTRQEIDRFKQAQGTGLAQDNIDDVYQAAKQGRVQLLFVDADQRIAGRLLSDPDRIEYVGDFSHPEAEDVLDDIAEMVLRQGGEVLVVPSDIMPSVTGLAALYRF</sequence>
<dbReference type="InterPro" id="IPR041289">
    <property type="entry name" value="Bact_RF_family3"/>
</dbReference>
<reference evidence="1" key="1">
    <citation type="journal article" date="2021" name="PeerJ">
        <title>Extensive microbial diversity within the chicken gut microbiome revealed by metagenomics and culture.</title>
        <authorList>
            <person name="Gilroy R."/>
            <person name="Ravi A."/>
            <person name="Getino M."/>
            <person name="Pursley I."/>
            <person name="Horton D.L."/>
            <person name="Alikhan N.F."/>
            <person name="Baker D."/>
            <person name="Gharbi K."/>
            <person name="Hall N."/>
            <person name="Watson M."/>
            <person name="Adriaenssens E.M."/>
            <person name="Foster-Nyarko E."/>
            <person name="Jarju S."/>
            <person name="Secka A."/>
            <person name="Antonio M."/>
            <person name="Oren A."/>
            <person name="Chaudhuri R.R."/>
            <person name="La Ragione R."/>
            <person name="Hildebrand F."/>
            <person name="Pallen M.J."/>
        </authorList>
    </citation>
    <scope>NUCLEOTIDE SEQUENCE</scope>
    <source>
        <strain evidence="1">9264</strain>
    </source>
</reference>
<dbReference type="InterPro" id="IPR029064">
    <property type="entry name" value="Ribosomal_eL30-like_sf"/>
</dbReference>
<organism evidence="1 2">
    <name type="scientific">Candidatus Paenalcaligenes intestinipullorum</name>
    <dbReference type="NCBI Taxonomy" id="2838718"/>
    <lineage>
        <taxon>Bacteria</taxon>
        <taxon>Pseudomonadati</taxon>
        <taxon>Pseudomonadota</taxon>
        <taxon>Betaproteobacteria</taxon>
        <taxon>Burkholderiales</taxon>
        <taxon>Alcaligenaceae</taxon>
        <taxon>Paenalcaligenes</taxon>
    </lineage>
</organism>
<dbReference type="Proteomes" id="UP000823889">
    <property type="component" value="Unassembled WGS sequence"/>
</dbReference>
<evidence type="ECO:0000313" key="1">
    <source>
        <dbReference type="EMBL" id="HJD44100.1"/>
    </source>
</evidence>
<dbReference type="EMBL" id="DWUQ01000073">
    <property type="protein sequence ID" value="HJD44100.1"/>
    <property type="molecule type" value="Genomic_DNA"/>
</dbReference>
<reference evidence="1" key="2">
    <citation type="submission" date="2021-04" db="EMBL/GenBank/DDBJ databases">
        <authorList>
            <person name="Gilroy R."/>
        </authorList>
    </citation>
    <scope>NUCLEOTIDE SEQUENCE</scope>
    <source>
        <strain evidence="1">9264</strain>
    </source>
</reference>
<name>A0A9D2U7Z8_9BURK</name>
<evidence type="ECO:0000313" key="2">
    <source>
        <dbReference type="Proteomes" id="UP000823889"/>
    </source>
</evidence>
<accession>A0A9D2U7Z8</accession>
<comment type="caution">
    <text evidence="1">The sequence shown here is derived from an EMBL/GenBank/DDBJ whole genome shotgun (WGS) entry which is preliminary data.</text>
</comment>
<dbReference type="Pfam" id="PF18845">
    <property type="entry name" value="baeRF_family3"/>
    <property type="match status" value="1"/>
</dbReference>
<gene>
    <name evidence="1" type="ORF">H9906_03625</name>
</gene>
<dbReference type="AlphaFoldDB" id="A0A9D2U7Z8"/>